<feature type="region of interest" description="Disordered" evidence="1">
    <location>
        <begin position="1"/>
        <end position="81"/>
    </location>
</feature>
<keyword evidence="3" id="KW-1185">Reference proteome</keyword>
<reference evidence="2 3" key="1">
    <citation type="journal article" date="2020" name="ISME J.">
        <title>Uncovering the hidden diversity of litter-decomposition mechanisms in mushroom-forming fungi.</title>
        <authorList>
            <person name="Floudas D."/>
            <person name="Bentzer J."/>
            <person name="Ahren D."/>
            <person name="Johansson T."/>
            <person name="Persson P."/>
            <person name="Tunlid A."/>
        </authorList>
    </citation>
    <scope>NUCLEOTIDE SEQUENCE [LARGE SCALE GENOMIC DNA]</scope>
    <source>
        <strain evidence="2 3">CBS 101986</strain>
    </source>
</reference>
<evidence type="ECO:0000313" key="2">
    <source>
        <dbReference type="EMBL" id="KAF5311154.1"/>
    </source>
</evidence>
<sequence length="81" mass="8621">MTSEPTSTPAVTEPVPVPVEPQQVAEALTAETPTASEGEVKDSEPSASDGAEKNTTRSERAVTQAQEDNEEDDDDFPRFDG</sequence>
<accession>A0A8H5AUG6</accession>
<feature type="compositionally biased region" description="Basic and acidic residues" evidence="1">
    <location>
        <begin position="38"/>
        <end position="60"/>
    </location>
</feature>
<dbReference type="Proteomes" id="UP000567179">
    <property type="component" value="Unassembled WGS sequence"/>
</dbReference>
<proteinExistence type="predicted"/>
<protein>
    <submittedName>
        <fullName evidence="2">Uncharacterized protein</fullName>
    </submittedName>
</protein>
<name>A0A8H5AUG6_9AGAR</name>
<feature type="compositionally biased region" description="Low complexity" evidence="1">
    <location>
        <begin position="1"/>
        <end position="26"/>
    </location>
</feature>
<evidence type="ECO:0000313" key="3">
    <source>
        <dbReference type="Proteomes" id="UP000567179"/>
    </source>
</evidence>
<dbReference type="EMBL" id="JAACJJ010000057">
    <property type="protein sequence ID" value="KAF5311154.1"/>
    <property type="molecule type" value="Genomic_DNA"/>
</dbReference>
<gene>
    <name evidence="2" type="ORF">D9619_008031</name>
</gene>
<comment type="caution">
    <text evidence="2">The sequence shown here is derived from an EMBL/GenBank/DDBJ whole genome shotgun (WGS) entry which is preliminary data.</text>
</comment>
<dbReference type="AlphaFoldDB" id="A0A8H5AUG6"/>
<organism evidence="2 3">
    <name type="scientific">Psilocybe cf. subviscida</name>
    <dbReference type="NCBI Taxonomy" id="2480587"/>
    <lineage>
        <taxon>Eukaryota</taxon>
        <taxon>Fungi</taxon>
        <taxon>Dikarya</taxon>
        <taxon>Basidiomycota</taxon>
        <taxon>Agaricomycotina</taxon>
        <taxon>Agaricomycetes</taxon>
        <taxon>Agaricomycetidae</taxon>
        <taxon>Agaricales</taxon>
        <taxon>Agaricineae</taxon>
        <taxon>Strophariaceae</taxon>
        <taxon>Psilocybe</taxon>
    </lineage>
</organism>
<evidence type="ECO:0000256" key="1">
    <source>
        <dbReference type="SAM" id="MobiDB-lite"/>
    </source>
</evidence>